<dbReference type="Gene3D" id="3.40.50.300">
    <property type="entry name" value="P-loop containing nucleotide triphosphate hydrolases"/>
    <property type="match status" value="1"/>
</dbReference>
<dbReference type="SUPFAM" id="SSF52540">
    <property type="entry name" value="P-loop containing nucleoside triphosphate hydrolases"/>
    <property type="match status" value="1"/>
</dbReference>
<keyword evidence="6" id="KW-0547">Nucleotide-binding</keyword>
<keyword evidence="4" id="KW-1003">Cell membrane</keyword>
<dbReference type="PROSITE" id="PS00211">
    <property type="entry name" value="ABC_TRANSPORTER_1"/>
    <property type="match status" value="1"/>
</dbReference>
<protein>
    <submittedName>
        <fullName evidence="12">Oligopeptide/dipeptide ABC transporter, ATP-binding protein</fullName>
    </submittedName>
</protein>
<dbReference type="SMART" id="SM00382">
    <property type="entry name" value="AAA"/>
    <property type="match status" value="1"/>
</dbReference>
<feature type="domain" description="ABC transporter" evidence="11">
    <location>
        <begin position="34"/>
        <end position="285"/>
    </location>
</feature>
<reference evidence="12" key="2">
    <citation type="submission" date="2012-10" db="EMBL/GenBank/DDBJ databases">
        <title>Improved high-quality draft of Thermaerobacter subterraneus C21, DSM 13965.</title>
        <authorList>
            <consortium name="DOE Joint Genome Institute"/>
            <person name="Eisen J."/>
            <person name="Huntemann M."/>
            <person name="Wei C.-L."/>
            <person name="Han J."/>
            <person name="Detter J.C."/>
            <person name="Han C."/>
            <person name="Tapia R."/>
            <person name="Chen A."/>
            <person name="Kyrpides N."/>
            <person name="Mavromatis K."/>
            <person name="Markowitz V."/>
            <person name="Szeto E."/>
            <person name="Ivanova N."/>
            <person name="Mikhailova N."/>
            <person name="Ovchinnikova G."/>
            <person name="Pagani I."/>
            <person name="Pati A."/>
            <person name="Goodwin L."/>
            <person name="Nordberg H.P."/>
            <person name="Cantor M.N."/>
            <person name="Hua S.X."/>
            <person name="Woyke T."/>
            <person name="Eisen J."/>
            <person name="Klenk H.-P."/>
        </authorList>
    </citation>
    <scope>NUCLEOTIDE SEQUENCE [LARGE SCALE GENOMIC DNA]</scope>
    <source>
        <strain evidence="12">DSM 13965</strain>
    </source>
</reference>
<keyword evidence="13" id="KW-1185">Reference proteome</keyword>
<evidence type="ECO:0000256" key="6">
    <source>
        <dbReference type="ARBA" id="ARBA00022741"/>
    </source>
</evidence>
<dbReference type="InterPro" id="IPR050388">
    <property type="entry name" value="ABC_Ni/Peptide_Import"/>
</dbReference>
<evidence type="ECO:0000256" key="1">
    <source>
        <dbReference type="ARBA" id="ARBA00004202"/>
    </source>
</evidence>
<evidence type="ECO:0000256" key="9">
    <source>
        <dbReference type="ARBA" id="ARBA00023136"/>
    </source>
</evidence>
<evidence type="ECO:0000256" key="4">
    <source>
        <dbReference type="ARBA" id="ARBA00022475"/>
    </source>
</evidence>
<dbReference type="FunFam" id="3.40.50.300:FF:000016">
    <property type="entry name" value="Oligopeptide ABC transporter ATP-binding component"/>
    <property type="match status" value="1"/>
</dbReference>
<sequence>MIRKAWAAAPAGAPLPVTGAAGGTNPARESRPLLQVEDLTAGFITRQGPLLAVEGISFRVDVGETVCLVGESGSGKSVTSLAIMRLLEYDNGAIFGGRILLDGTDLVAQSQEAMRRIRGRHVAMVFQEPMTALNPVFPIGDQIAEAVMLHEGKSRAEAWSRAVEMLRLVGIPEPEVRVRQYPHQFSGGMRQRAMIAMALACRPRLLIADEPTTALDVTIQAQILELLRQLKAELGMSILLITHDMGVAAEMADRIVVLYAGRVVEEGPVDRIFERPAHPYTMGLLSSVPDLERPRQRRLWAIPGSVPSIDRMPRGCRFHPRCPYAEPRCREEEPPLRPWEGGHVACWLAEQVAAQGLRFGEAPAGPAGFATGNPEEAGLVAGHRGAGGSPAHPSGGPAAFGGGRAEAAGGAGEVTG</sequence>
<dbReference type="CDD" id="cd03257">
    <property type="entry name" value="ABC_NikE_OppD_transporters"/>
    <property type="match status" value="1"/>
</dbReference>
<comment type="similarity">
    <text evidence="2">Belongs to the ABC transporter superfamily.</text>
</comment>
<evidence type="ECO:0000256" key="2">
    <source>
        <dbReference type="ARBA" id="ARBA00005417"/>
    </source>
</evidence>
<dbReference type="Pfam" id="PF00005">
    <property type="entry name" value="ABC_tran"/>
    <property type="match status" value="1"/>
</dbReference>
<gene>
    <name evidence="12" type="ORF">ThesuDRAFT_02272</name>
</gene>
<dbReference type="GO" id="GO:0005886">
    <property type="term" value="C:plasma membrane"/>
    <property type="evidence" value="ECO:0007669"/>
    <property type="project" value="UniProtKB-SubCell"/>
</dbReference>
<evidence type="ECO:0000256" key="7">
    <source>
        <dbReference type="ARBA" id="ARBA00022840"/>
    </source>
</evidence>
<dbReference type="NCBIfam" id="TIGR01727">
    <property type="entry name" value="oligo_HPY"/>
    <property type="match status" value="1"/>
</dbReference>
<dbReference type="InterPro" id="IPR003593">
    <property type="entry name" value="AAA+_ATPase"/>
</dbReference>
<keyword evidence="3" id="KW-0813">Transport</keyword>
<dbReference type="AlphaFoldDB" id="K6Q0V6"/>
<evidence type="ECO:0000259" key="11">
    <source>
        <dbReference type="PROSITE" id="PS50893"/>
    </source>
</evidence>
<dbReference type="eggNOG" id="COG0444">
    <property type="taxonomic scope" value="Bacteria"/>
</dbReference>
<evidence type="ECO:0000313" key="12">
    <source>
        <dbReference type="EMBL" id="EKP94534.1"/>
    </source>
</evidence>
<dbReference type="GO" id="GO:0015833">
    <property type="term" value="P:peptide transport"/>
    <property type="evidence" value="ECO:0007669"/>
    <property type="project" value="InterPro"/>
</dbReference>
<dbReference type="EMBL" id="AENY02000003">
    <property type="protein sequence ID" value="EKP94534.1"/>
    <property type="molecule type" value="Genomic_DNA"/>
</dbReference>
<dbReference type="HOGENOM" id="CLU_000604_1_23_9"/>
<evidence type="ECO:0000256" key="3">
    <source>
        <dbReference type="ARBA" id="ARBA00022448"/>
    </source>
</evidence>
<evidence type="ECO:0000256" key="5">
    <source>
        <dbReference type="ARBA" id="ARBA00022519"/>
    </source>
</evidence>
<dbReference type="Proteomes" id="UP000005710">
    <property type="component" value="Unassembled WGS sequence"/>
</dbReference>
<feature type="compositionally biased region" description="Gly residues" evidence="10">
    <location>
        <begin position="398"/>
        <end position="416"/>
    </location>
</feature>
<proteinExistence type="inferred from homology"/>
<dbReference type="PANTHER" id="PTHR43297">
    <property type="entry name" value="OLIGOPEPTIDE TRANSPORT ATP-BINDING PROTEIN APPD"/>
    <property type="match status" value="1"/>
</dbReference>
<dbReference type="STRING" id="867903.ThesuDRAFT_02272"/>
<keyword evidence="5" id="KW-0997">Cell inner membrane</keyword>
<dbReference type="GO" id="GO:0005524">
    <property type="term" value="F:ATP binding"/>
    <property type="evidence" value="ECO:0007669"/>
    <property type="project" value="UniProtKB-KW"/>
</dbReference>
<name>K6Q0V6_9FIRM</name>
<dbReference type="RefSeq" id="WP_006904554.1">
    <property type="nucleotide sequence ID" value="NZ_JH976535.1"/>
</dbReference>
<dbReference type="InterPro" id="IPR017871">
    <property type="entry name" value="ABC_transporter-like_CS"/>
</dbReference>
<feature type="region of interest" description="Disordered" evidence="10">
    <location>
        <begin position="384"/>
        <end position="416"/>
    </location>
</feature>
<evidence type="ECO:0000256" key="10">
    <source>
        <dbReference type="SAM" id="MobiDB-lite"/>
    </source>
</evidence>
<dbReference type="InterPro" id="IPR027417">
    <property type="entry name" value="P-loop_NTPase"/>
</dbReference>
<keyword evidence="8" id="KW-1278">Translocase</keyword>
<dbReference type="GO" id="GO:0016887">
    <property type="term" value="F:ATP hydrolysis activity"/>
    <property type="evidence" value="ECO:0007669"/>
    <property type="project" value="InterPro"/>
</dbReference>
<evidence type="ECO:0000313" key="13">
    <source>
        <dbReference type="Proteomes" id="UP000005710"/>
    </source>
</evidence>
<dbReference type="PANTHER" id="PTHR43297:SF14">
    <property type="entry name" value="ATPASE AAA-TYPE CORE DOMAIN-CONTAINING PROTEIN"/>
    <property type="match status" value="1"/>
</dbReference>
<keyword evidence="9" id="KW-0472">Membrane</keyword>
<evidence type="ECO:0000256" key="8">
    <source>
        <dbReference type="ARBA" id="ARBA00022967"/>
    </source>
</evidence>
<dbReference type="Pfam" id="PF08352">
    <property type="entry name" value="oligo_HPY"/>
    <property type="match status" value="1"/>
</dbReference>
<keyword evidence="7 12" id="KW-0067">ATP-binding</keyword>
<reference evidence="12" key="1">
    <citation type="submission" date="2010-10" db="EMBL/GenBank/DDBJ databases">
        <authorList>
            <consortium name="US DOE Joint Genome Institute (JGI-PGF)"/>
            <person name="Lucas S."/>
            <person name="Copeland A."/>
            <person name="Lapidus A."/>
            <person name="Bruce D."/>
            <person name="Goodwin L."/>
            <person name="Pitluck S."/>
            <person name="Kyrpides N."/>
            <person name="Mavromatis K."/>
            <person name="Detter J.C."/>
            <person name="Han C."/>
            <person name="Land M."/>
            <person name="Hauser L."/>
            <person name="Markowitz V."/>
            <person name="Cheng J.-F."/>
            <person name="Hugenholtz P."/>
            <person name="Woyke T."/>
            <person name="Wu D."/>
            <person name="Pukall R."/>
            <person name="Wahrenburg C."/>
            <person name="Brambilla E."/>
            <person name="Klenk H.-P."/>
            <person name="Eisen J.A."/>
        </authorList>
    </citation>
    <scope>NUCLEOTIDE SEQUENCE [LARGE SCALE GENOMIC DNA]</scope>
    <source>
        <strain evidence="12">DSM 13965</strain>
    </source>
</reference>
<dbReference type="InterPro" id="IPR003439">
    <property type="entry name" value="ABC_transporter-like_ATP-bd"/>
</dbReference>
<comment type="subcellular location">
    <subcellularLocation>
        <location evidence="1">Cell membrane</location>
        <topology evidence="1">Peripheral membrane protein</topology>
    </subcellularLocation>
</comment>
<organism evidence="12 13">
    <name type="scientific">Thermaerobacter subterraneus DSM 13965</name>
    <dbReference type="NCBI Taxonomy" id="867903"/>
    <lineage>
        <taxon>Bacteria</taxon>
        <taxon>Bacillati</taxon>
        <taxon>Bacillota</taxon>
        <taxon>Clostridia</taxon>
        <taxon>Eubacteriales</taxon>
        <taxon>Clostridiales Family XVII. Incertae Sedis</taxon>
        <taxon>Thermaerobacter</taxon>
    </lineage>
</organism>
<dbReference type="PROSITE" id="PS50893">
    <property type="entry name" value="ABC_TRANSPORTER_2"/>
    <property type="match status" value="1"/>
</dbReference>
<dbReference type="InterPro" id="IPR013563">
    <property type="entry name" value="Oligopep_ABC_C"/>
</dbReference>
<comment type="caution">
    <text evidence="12">The sequence shown here is derived from an EMBL/GenBank/DDBJ whole genome shotgun (WGS) entry which is preliminary data.</text>
</comment>
<accession>K6Q0V6</accession>